<sequence length="49" mass="5434">MPLIVPCARLAHAKTFHTSLMWKVKVLTLLRQFTTSGSCVVIYVRTSGA</sequence>
<evidence type="ECO:0000313" key="1">
    <source>
        <dbReference type="EMBL" id="AKN76547.1"/>
    </source>
</evidence>
<evidence type="ECO:0000313" key="2">
    <source>
        <dbReference type="Proteomes" id="UP000036185"/>
    </source>
</evidence>
<keyword evidence="2" id="KW-1185">Reference proteome</keyword>
<protein>
    <submittedName>
        <fullName evidence="1">Uncharacterized protein</fullName>
    </submittedName>
</protein>
<proteinExistence type="predicted"/>
<name>A0ABM5TZD2_CORUL</name>
<organism evidence="1 2">
    <name type="scientific">Corynebacterium ulcerans FRC58</name>
    <dbReference type="NCBI Taxonomy" id="1408268"/>
    <lineage>
        <taxon>Bacteria</taxon>
        <taxon>Bacillati</taxon>
        <taxon>Actinomycetota</taxon>
        <taxon>Actinomycetes</taxon>
        <taxon>Mycobacteriales</taxon>
        <taxon>Corynebacteriaceae</taxon>
        <taxon>Corynebacterium</taxon>
    </lineage>
</organism>
<dbReference type="EMBL" id="CP011913">
    <property type="protein sequence ID" value="AKN76547.1"/>
    <property type="molecule type" value="Genomic_DNA"/>
</dbReference>
<gene>
    <name evidence="1" type="ORF">CulFRC58_0693</name>
</gene>
<accession>A0ABM5TZD2</accession>
<reference evidence="1 2" key="1">
    <citation type="journal article" date="2014" name="Int. J. Syst. Evol. Microbiol.">
        <title>Draft Genome Sequence of Corynebacterium ulcerans FRC58, Isolated from the Bronchitic Aspiration of a Patient in France.</title>
        <authorList>
            <person name="Silva Ado S."/>
            <person name="Barauna R.A."/>
            <person name="de Sa P.C."/>
            <person name="das Gracas D.A."/>
            <person name="Carneiro A.R."/>
            <person name="Thouvenin M."/>
            <person name="Azevedo V."/>
            <person name="Badell E."/>
            <person name="Guiso N."/>
            <person name="da Silva A.L."/>
            <person name="Ramos R.T."/>
        </authorList>
    </citation>
    <scope>NUCLEOTIDE SEQUENCE [LARGE SCALE GENOMIC DNA]</scope>
    <source>
        <strain evidence="1 2">FRC58</strain>
    </source>
</reference>
<dbReference type="Proteomes" id="UP000036185">
    <property type="component" value="Chromosome"/>
</dbReference>